<feature type="compositionally biased region" description="Polar residues" evidence="1">
    <location>
        <begin position="15"/>
        <end position="24"/>
    </location>
</feature>
<proteinExistence type="predicted"/>
<gene>
    <name evidence="2" type="ORF">Izhevsk_58</name>
</gene>
<keyword evidence="3" id="KW-1185">Reference proteome</keyword>
<feature type="region of interest" description="Disordered" evidence="1">
    <location>
        <begin position="1"/>
        <end position="56"/>
    </location>
</feature>
<dbReference type="Proteomes" id="UP000503405">
    <property type="component" value="Segment"/>
</dbReference>
<accession>A0A6H0X605</accession>
<sequence length="56" mass="6706">MKQKKRNKKKRIGVLTQNRGTSVPPTRADENKKKKNDRRKQRQKQKAKIKRGDYDV</sequence>
<evidence type="ECO:0000313" key="2">
    <source>
        <dbReference type="EMBL" id="QIW89739.1"/>
    </source>
</evidence>
<evidence type="ECO:0000256" key="1">
    <source>
        <dbReference type="SAM" id="MobiDB-lite"/>
    </source>
</evidence>
<feature type="compositionally biased region" description="Basic residues" evidence="1">
    <location>
        <begin position="1"/>
        <end position="12"/>
    </location>
</feature>
<feature type="compositionally biased region" description="Basic residues" evidence="1">
    <location>
        <begin position="33"/>
        <end position="49"/>
    </location>
</feature>
<name>A0A6H0X605_9CAUD</name>
<reference evidence="2 3" key="1">
    <citation type="submission" date="2020-03" db="EMBL/GenBank/DDBJ databases">
        <authorList>
            <person name="Skorynina A."/>
            <person name="Kazantseva O."/>
            <person name="Baycher S."/>
            <person name="Piligrimova E."/>
            <person name="Kuliabin V."/>
            <person name="Shadrin A."/>
        </authorList>
    </citation>
    <scope>NUCLEOTIDE SEQUENCE [LARGE SCALE GENOMIC DNA]</scope>
</reference>
<protein>
    <submittedName>
        <fullName evidence="2">Uncharacterized protein</fullName>
    </submittedName>
</protein>
<organism evidence="2 3">
    <name type="scientific">Bacillus phage Izhevsk</name>
    <dbReference type="NCBI Taxonomy" id="2724322"/>
    <lineage>
        <taxon>Viruses</taxon>
        <taxon>Duplodnaviria</taxon>
        <taxon>Heunggongvirae</taxon>
        <taxon>Uroviricota</taxon>
        <taxon>Caudoviricetes</taxon>
        <taxon>Joanripponvirinae</taxon>
        <taxon>Tsamsavirus</taxon>
        <taxon>Tsamsavirus izhevsk</taxon>
    </lineage>
</organism>
<evidence type="ECO:0000313" key="3">
    <source>
        <dbReference type="Proteomes" id="UP000503405"/>
    </source>
</evidence>
<dbReference type="EMBL" id="MT254578">
    <property type="protein sequence ID" value="QIW89739.1"/>
    <property type="molecule type" value="Genomic_DNA"/>
</dbReference>